<comment type="caution">
    <text evidence="1">The sequence shown here is derived from an EMBL/GenBank/DDBJ whole genome shotgun (WGS) entry which is preliminary data.</text>
</comment>
<accession>A0A2G8LJD7</accession>
<dbReference type="AlphaFoldDB" id="A0A2G8LJD7"/>
<dbReference type="EMBL" id="MRZV01000059">
    <property type="protein sequence ID" value="PIK60368.1"/>
    <property type="molecule type" value="Genomic_DNA"/>
</dbReference>
<reference evidence="1 2" key="1">
    <citation type="journal article" date="2017" name="PLoS Biol.">
        <title>The sea cucumber genome provides insights into morphological evolution and visceral regeneration.</title>
        <authorList>
            <person name="Zhang X."/>
            <person name="Sun L."/>
            <person name="Yuan J."/>
            <person name="Sun Y."/>
            <person name="Gao Y."/>
            <person name="Zhang L."/>
            <person name="Li S."/>
            <person name="Dai H."/>
            <person name="Hamel J.F."/>
            <person name="Liu C."/>
            <person name="Yu Y."/>
            <person name="Liu S."/>
            <person name="Lin W."/>
            <person name="Guo K."/>
            <person name="Jin S."/>
            <person name="Xu P."/>
            <person name="Storey K.B."/>
            <person name="Huan P."/>
            <person name="Zhang T."/>
            <person name="Zhou Y."/>
            <person name="Zhang J."/>
            <person name="Lin C."/>
            <person name="Li X."/>
            <person name="Xing L."/>
            <person name="Huo D."/>
            <person name="Sun M."/>
            <person name="Wang L."/>
            <person name="Mercier A."/>
            <person name="Li F."/>
            <person name="Yang H."/>
            <person name="Xiang J."/>
        </authorList>
    </citation>
    <scope>NUCLEOTIDE SEQUENCE [LARGE SCALE GENOMIC DNA]</scope>
    <source>
        <strain evidence="1">Shaxun</strain>
        <tissue evidence="1">Muscle</tissue>
    </source>
</reference>
<proteinExistence type="predicted"/>
<name>A0A2G8LJD7_STIJA</name>
<evidence type="ECO:0000313" key="1">
    <source>
        <dbReference type="EMBL" id="PIK60368.1"/>
    </source>
</evidence>
<protein>
    <submittedName>
        <fullName evidence="1">Uncharacterized protein</fullName>
    </submittedName>
</protein>
<evidence type="ECO:0000313" key="2">
    <source>
        <dbReference type="Proteomes" id="UP000230750"/>
    </source>
</evidence>
<gene>
    <name evidence="1" type="ORF">BSL78_02739</name>
</gene>
<keyword evidence="2" id="KW-1185">Reference proteome</keyword>
<dbReference type="OrthoDB" id="10053555at2759"/>
<organism evidence="1 2">
    <name type="scientific">Stichopus japonicus</name>
    <name type="common">Sea cucumber</name>
    <dbReference type="NCBI Taxonomy" id="307972"/>
    <lineage>
        <taxon>Eukaryota</taxon>
        <taxon>Metazoa</taxon>
        <taxon>Echinodermata</taxon>
        <taxon>Eleutherozoa</taxon>
        <taxon>Echinozoa</taxon>
        <taxon>Holothuroidea</taxon>
        <taxon>Aspidochirotacea</taxon>
        <taxon>Aspidochirotida</taxon>
        <taxon>Stichopodidae</taxon>
        <taxon>Apostichopus</taxon>
    </lineage>
</organism>
<sequence length="273" mass="31224">MKVYHKEHGIYLAQWDRSFRLCKVAHISKFRTENAIVKEVVKTYPSTMDTTPRLEGHVNWMKYMPPTYENHAKHRLYLTGTFKCRRAIIEGPSSLTRTDIVNQFPRFQGMPELTCFREKVITLGEAEYPAVQELIKNYKDGNRDICALPAYKCCTDALQYLIQNVHEGTDVEEATKLKEDRFKQPLLLSLGAEKGSETVVFVILDRIAISGGLHVVGALDRLFKSHYVFNVEYSPSLQQFWEFIAAMIYEVIPPAIAKPQVRALGAAIRAPLK</sequence>
<dbReference type="Proteomes" id="UP000230750">
    <property type="component" value="Unassembled WGS sequence"/>
</dbReference>